<keyword evidence="3" id="KW-1185">Reference proteome</keyword>
<accession>A0A9W6SL49</accession>
<dbReference type="Proteomes" id="UP001165079">
    <property type="component" value="Unassembled WGS sequence"/>
</dbReference>
<name>A0A9W6SL49_9ACTN</name>
<evidence type="ECO:0000313" key="2">
    <source>
        <dbReference type="EMBL" id="GLZ78985.1"/>
    </source>
</evidence>
<evidence type="ECO:0000256" key="1">
    <source>
        <dbReference type="SAM" id="MobiDB-lite"/>
    </source>
</evidence>
<sequence>MLGPVAAHAEQRAVDDADDLGEADLGGGTRELVPAVGPAAAGDDAAPAQLEQDALQELGGDLLGGGDPLGADRVGSGDGELDGGAKRVVDARGQAHYGTPGGMAGMARRRPSCTALAM</sequence>
<protein>
    <submittedName>
        <fullName evidence="2">Uncharacterized protein</fullName>
    </submittedName>
</protein>
<organism evidence="2 3">
    <name type="scientific">Actinorhabdospora filicis</name>
    <dbReference type="NCBI Taxonomy" id="1785913"/>
    <lineage>
        <taxon>Bacteria</taxon>
        <taxon>Bacillati</taxon>
        <taxon>Actinomycetota</taxon>
        <taxon>Actinomycetes</taxon>
        <taxon>Micromonosporales</taxon>
        <taxon>Micromonosporaceae</taxon>
        <taxon>Actinorhabdospora</taxon>
    </lineage>
</organism>
<reference evidence="2" key="1">
    <citation type="submission" date="2023-03" db="EMBL/GenBank/DDBJ databases">
        <title>Actinorhabdospora filicis NBRC 111898.</title>
        <authorList>
            <person name="Ichikawa N."/>
            <person name="Sato H."/>
            <person name="Tonouchi N."/>
        </authorList>
    </citation>
    <scope>NUCLEOTIDE SEQUENCE</scope>
    <source>
        <strain evidence="2">NBRC 111898</strain>
    </source>
</reference>
<feature type="compositionally biased region" description="Low complexity" evidence="1">
    <location>
        <begin position="33"/>
        <end position="48"/>
    </location>
</feature>
<evidence type="ECO:0000313" key="3">
    <source>
        <dbReference type="Proteomes" id="UP001165079"/>
    </source>
</evidence>
<comment type="caution">
    <text evidence="2">The sequence shown here is derived from an EMBL/GenBank/DDBJ whole genome shotgun (WGS) entry which is preliminary data.</text>
</comment>
<gene>
    <name evidence="2" type="ORF">Afil01_37920</name>
</gene>
<dbReference type="EMBL" id="BSTX01000002">
    <property type="protein sequence ID" value="GLZ78985.1"/>
    <property type="molecule type" value="Genomic_DNA"/>
</dbReference>
<feature type="region of interest" description="Disordered" evidence="1">
    <location>
        <begin position="1"/>
        <end position="118"/>
    </location>
</feature>
<proteinExistence type="predicted"/>
<dbReference type="AlphaFoldDB" id="A0A9W6SL49"/>